<feature type="active site" description="Proton donor" evidence="4">
    <location>
        <position position="212"/>
    </location>
</feature>
<dbReference type="AlphaFoldDB" id="A0A1I3RQF9"/>
<dbReference type="SUPFAM" id="SSF51445">
    <property type="entry name" value="(Trans)glycosidases"/>
    <property type="match status" value="1"/>
</dbReference>
<accession>A0A1I3RQF9</accession>
<evidence type="ECO:0000256" key="4">
    <source>
        <dbReference type="PIRSR" id="PIRSR006336-1"/>
    </source>
</evidence>
<dbReference type="RefSeq" id="WP_091016752.1">
    <property type="nucleotide sequence ID" value="NZ_CP041745.1"/>
</dbReference>
<dbReference type="InterPro" id="IPR001944">
    <property type="entry name" value="Glycoside_Hdrlase_35"/>
</dbReference>
<feature type="domain" description="Beta-galactosidase 1-like first all-beta" evidence="8">
    <location>
        <begin position="427"/>
        <end position="553"/>
    </location>
</feature>
<dbReference type="InterPro" id="IPR048912">
    <property type="entry name" value="BetaGal1-like_ABD1"/>
</dbReference>
<dbReference type="Pfam" id="PF21467">
    <property type="entry name" value="BetaGal_gal-bd"/>
    <property type="match status" value="1"/>
</dbReference>
<sequence>MDRRRFVSLAALVPFISAYGSENDSGTLNSTNTAKNVSAESVSPRVKERHTFSFSPDGSQFLLDGRALQIRSGEMHPARIPVEYWRHRIRMAKAMGMNTVAFYIMWNYHETTPGHFDFETENRNIEAFIKLCQDEDMWVLLRPGPYICGEWDLGGIPSYLLRHRDIKLRTNSANDPHYMAAVTRYINELIPRINPLLVANGGPILMIQIENEFGSYANDPTYMEEVRQLWVQGGIQGPFYTEDGLTELEQNHSNVTGGAIGLSGGTATDIAASRHAYPGVPAMAGEVYPGWLTHWGDPFLQGTATDITATLTTLMQQKLSFNLYVIHGGTSFGFFSGANTDVNTGEYQPDITSYDYAAPISEQGVATAHYTRYRNLIAGYLPSSLPAVPRPIATITRNRSEALAPVPYASIWDNLPAALPASQTVNPQPFEMYGQAFGFILYRKQLPRYDGGALTVTDVHDYATVCIGDQYMGGISRAAIPAAYAQRLHVTHHAPLPLSTAVTSASPVLEILVEGMGRVNFGHAIVDRKGILESVALQDQSGQSSVLTGWEVHLLPMDDAFIANLRPGTTNARKGGLFFKVEFQLNEVGDTYVDMSRWTKGMVWANGRNLGRYWHIGPQTRLYCPAPWLRPGYNEIIVFDLHQLDAQPIEFAATLA</sequence>
<reference evidence="10 11" key="1">
    <citation type="submission" date="2016-10" db="EMBL/GenBank/DDBJ databases">
        <authorList>
            <person name="de Groot N.N."/>
        </authorList>
    </citation>
    <scope>NUCLEOTIDE SEQUENCE [LARGE SCALE GENOMIC DNA]</scope>
    <source>
        <strain evidence="10 11">LMG 23650</strain>
    </source>
</reference>
<evidence type="ECO:0000259" key="7">
    <source>
        <dbReference type="Pfam" id="PF01301"/>
    </source>
</evidence>
<evidence type="ECO:0000313" key="10">
    <source>
        <dbReference type="EMBL" id="SFJ48824.1"/>
    </source>
</evidence>
<name>A0A1I3RQF9_9BURK</name>
<evidence type="ECO:0000259" key="8">
    <source>
        <dbReference type="Pfam" id="PF21317"/>
    </source>
</evidence>
<dbReference type="STRING" id="420953.SAMN05192543_107387"/>
<keyword evidence="2 5" id="KW-0378">Hydrolase</keyword>
<evidence type="ECO:0000256" key="2">
    <source>
        <dbReference type="ARBA" id="ARBA00022801"/>
    </source>
</evidence>
<dbReference type="Pfam" id="PF21317">
    <property type="entry name" value="BetaGal_ABD_1"/>
    <property type="match status" value="1"/>
</dbReference>
<protein>
    <recommendedName>
        <fullName evidence="5">Beta-galactosidase</fullName>
        <ecNumber evidence="5">3.2.1.23</ecNumber>
    </recommendedName>
</protein>
<dbReference type="GO" id="GO:0005975">
    <property type="term" value="P:carbohydrate metabolic process"/>
    <property type="evidence" value="ECO:0007669"/>
    <property type="project" value="InterPro"/>
</dbReference>
<organism evidence="10 11">
    <name type="scientific">Paraburkholderia megapolitana</name>
    <dbReference type="NCBI Taxonomy" id="420953"/>
    <lineage>
        <taxon>Bacteria</taxon>
        <taxon>Pseudomonadati</taxon>
        <taxon>Pseudomonadota</taxon>
        <taxon>Betaproteobacteria</taxon>
        <taxon>Burkholderiales</taxon>
        <taxon>Burkholderiaceae</taxon>
        <taxon>Paraburkholderia</taxon>
    </lineage>
</organism>
<dbReference type="InterPro" id="IPR017853">
    <property type="entry name" value="GH"/>
</dbReference>
<dbReference type="GO" id="GO:0004565">
    <property type="term" value="F:beta-galactosidase activity"/>
    <property type="evidence" value="ECO:0007669"/>
    <property type="project" value="UniProtKB-EC"/>
</dbReference>
<dbReference type="SUPFAM" id="SSF49785">
    <property type="entry name" value="Galactose-binding domain-like"/>
    <property type="match status" value="1"/>
</dbReference>
<dbReference type="InterPro" id="IPR031330">
    <property type="entry name" value="Gly_Hdrlase_35_cat"/>
</dbReference>
<dbReference type="Pfam" id="PF01301">
    <property type="entry name" value="Glyco_hydro_35"/>
    <property type="match status" value="1"/>
</dbReference>
<dbReference type="InterPro" id="IPR026283">
    <property type="entry name" value="B-gal_1-like"/>
</dbReference>
<gene>
    <name evidence="10" type="ORF">SAMN05192543_107387</name>
</gene>
<keyword evidence="11" id="KW-1185">Reference proteome</keyword>
<comment type="similarity">
    <text evidence="1 6">Belongs to the glycosyl hydrolase 35 family.</text>
</comment>
<dbReference type="PANTHER" id="PTHR23421">
    <property type="entry name" value="BETA-GALACTOSIDASE RELATED"/>
    <property type="match status" value="1"/>
</dbReference>
<dbReference type="PIRSF" id="PIRSF006336">
    <property type="entry name" value="B-gal"/>
    <property type="match status" value="1"/>
</dbReference>
<feature type="domain" description="Glycoside hydrolase 35 catalytic" evidence="7">
    <location>
        <begin position="60"/>
        <end position="378"/>
    </location>
</feature>
<evidence type="ECO:0000256" key="3">
    <source>
        <dbReference type="ARBA" id="ARBA00023295"/>
    </source>
</evidence>
<dbReference type="OrthoDB" id="9813184at2"/>
<feature type="active site" description="Nucleophile" evidence="4">
    <location>
        <position position="286"/>
    </location>
</feature>
<dbReference type="PROSITE" id="PS01182">
    <property type="entry name" value="GLYCOSYL_HYDROL_F35"/>
    <property type="match status" value="1"/>
</dbReference>
<dbReference type="Gene3D" id="3.20.20.80">
    <property type="entry name" value="Glycosidases"/>
    <property type="match status" value="1"/>
</dbReference>
<evidence type="ECO:0000256" key="1">
    <source>
        <dbReference type="ARBA" id="ARBA00009809"/>
    </source>
</evidence>
<evidence type="ECO:0000259" key="9">
    <source>
        <dbReference type="Pfam" id="PF21467"/>
    </source>
</evidence>
<proteinExistence type="inferred from homology"/>
<evidence type="ECO:0000256" key="6">
    <source>
        <dbReference type="RuleBase" id="RU003679"/>
    </source>
</evidence>
<feature type="domain" description="Beta-galactosidase galactose-binding" evidence="9">
    <location>
        <begin position="577"/>
        <end position="634"/>
    </location>
</feature>
<keyword evidence="3 5" id="KW-0326">Glycosidase</keyword>
<dbReference type="EC" id="3.2.1.23" evidence="5"/>
<dbReference type="InterPro" id="IPR048913">
    <property type="entry name" value="BetaGal_gal-bd"/>
</dbReference>
<dbReference type="InterPro" id="IPR008979">
    <property type="entry name" value="Galactose-bd-like_sf"/>
</dbReference>
<comment type="catalytic activity">
    <reaction evidence="5">
        <text>Hydrolysis of terminal non-reducing beta-D-galactose residues in beta-D-galactosides.</text>
        <dbReference type="EC" id="3.2.1.23"/>
    </reaction>
</comment>
<evidence type="ECO:0000313" key="11">
    <source>
        <dbReference type="Proteomes" id="UP000199548"/>
    </source>
</evidence>
<dbReference type="Gene3D" id="2.60.120.260">
    <property type="entry name" value="Galactose-binding domain-like"/>
    <property type="match status" value="2"/>
</dbReference>
<dbReference type="Proteomes" id="UP000199548">
    <property type="component" value="Unassembled WGS sequence"/>
</dbReference>
<dbReference type="PRINTS" id="PR00742">
    <property type="entry name" value="GLHYDRLASE35"/>
</dbReference>
<dbReference type="InterPro" id="IPR019801">
    <property type="entry name" value="Glyco_hydro_35_CS"/>
</dbReference>
<evidence type="ECO:0000256" key="5">
    <source>
        <dbReference type="RuleBase" id="RU000675"/>
    </source>
</evidence>
<dbReference type="EMBL" id="FOQU01000007">
    <property type="protein sequence ID" value="SFJ48824.1"/>
    <property type="molecule type" value="Genomic_DNA"/>
</dbReference>